<dbReference type="SMART" id="SM00389">
    <property type="entry name" value="HOX"/>
    <property type="match status" value="1"/>
</dbReference>
<dbReference type="InterPro" id="IPR009057">
    <property type="entry name" value="Homeodomain-like_sf"/>
</dbReference>
<proteinExistence type="inferred from homology"/>
<dbReference type="Gene3D" id="1.10.10.60">
    <property type="entry name" value="Homeodomain-like"/>
    <property type="match status" value="1"/>
</dbReference>
<name>A0A9N9ML40_9CUCU</name>
<evidence type="ECO:0000313" key="11">
    <source>
        <dbReference type="EMBL" id="CAG9765338.1"/>
    </source>
</evidence>
<dbReference type="InterPro" id="IPR046333">
    <property type="entry name" value="HXA10/ABDB-like"/>
</dbReference>
<dbReference type="EMBL" id="OU892278">
    <property type="protein sequence ID" value="CAG9765338.1"/>
    <property type="molecule type" value="Genomic_DNA"/>
</dbReference>
<evidence type="ECO:0000256" key="5">
    <source>
        <dbReference type="ARBA" id="ARBA00023155"/>
    </source>
</evidence>
<dbReference type="PROSITE" id="PS00027">
    <property type="entry name" value="HOMEOBOX_1"/>
    <property type="match status" value="1"/>
</dbReference>
<keyword evidence="3" id="KW-0217">Developmental protein</keyword>
<evidence type="ECO:0000256" key="9">
    <source>
        <dbReference type="SAM" id="MobiDB-lite"/>
    </source>
</evidence>
<evidence type="ECO:0000256" key="6">
    <source>
        <dbReference type="ARBA" id="ARBA00023242"/>
    </source>
</evidence>
<dbReference type="GO" id="GO:0005634">
    <property type="term" value="C:nucleus"/>
    <property type="evidence" value="ECO:0007669"/>
    <property type="project" value="UniProtKB-SubCell"/>
</dbReference>
<evidence type="ECO:0000256" key="1">
    <source>
        <dbReference type="ARBA" id="ARBA00004123"/>
    </source>
</evidence>
<gene>
    <name evidence="11" type="ORF">CEUTPL_LOCUS5947</name>
</gene>
<protein>
    <recommendedName>
        <fullName evidence="10">Homeobox domain-containing protein</fullName>
    </recommendedName>
</protein>
<evidence type="ECO:0000256" key="7">
    <source>
        <dbReference type="PROSITE-ProRule" id="PRU00108"/>
    </source>
</evidence>
<comment type="subcellular location">
    <subcellularLocation>
        <location evidence="1 7 8">Nucleus</location>
    </subcellularLocation>
</comment>
<evidence type="ECO:0000259" key="10">
    <source>
        <dbReference type="PROSITE" id="PS50071"/>
    </source>
</evidence>
<dbReference type="GO" id="GO:0000981">
    <property type="term" value="F:DNA-binding transcription factor activity, RNA polymerase II-specific"/>
    <property type="evidence" value="ECO:0007669"/>
    <property type="project" value="InterPro"/>
</dbReference>
<keyword evidence="4 7" id="KW-0238">DNA-binding</keyword>
<dbReference type="PRINTS" id="PR00024">
    <property type="entry name" value="HOMEOBOX"/>
</dbReference>
<feature type="DNA-binding region" description="Homeobox" evidence="7">
    <location>
        <begin position="375"/>
        <end position="434"/>
    </location>
</feature>
<dbReference type="OrthoDB" id="6159439at2759"/>
<dbReference type="PANTHER" id="PTHR45874">
    <property type="entry name" value="HOMEOBOX PROTEIN ABDOMINAL-B"/>
    <property type="match status" value="1"/>
</dbReference>
<keyword evidence="5 7" id="KW-0371">Homeobox</keyword>
<evidence type="ECO:0000256" key="3">
    <source>
        <dbReference type="ARBA" id="ARBA00022473"/>
    </source>
</evidence>
<dbReference type="InterPro" id="IPR001356">
    <property type="entry name" value="HD"/>
</dbReference>
<dbReference type="InterPro" id="IPR020479">
    <property type="entry name" value="HD_metazoa"/>
</dbReference>
<evidence type="ECO:0000256" key="2">
    <source>
        <dbReference type="ARBA" id="ARBA00006317"/>
    </source>
</evidence>
<evidence type="ECO:0000313" key="12">
    <source>
        <dbReference type="Proteomes" id="UP001152799"/>
    </source>
</evidence>
<dbReference type="CDD" id="cd00086">
    <property type="entry name" value="homeodomain"/>
    <property type="match status" value="1"/>
</dbReference>
<dbReference type="Proteomes" id="UP001152799">
    <property type="component" value="Chromosome 2"/>
</dbReference>
<dbReference type="Pfam" id="PF00046">
    <property type="entry name" value="Homeodomain"/>
    <property type="match status" value="1"/>
</dbReference>
<dbReference type="AlphaFoldDB" id="A0A9N9ML40"/>
<dbReference type="PANTHER" id="PTHR45874:SF4">
    <property type="entry name" value="HOMEOBOX PROTEIN ABDOMINAL-B"/>
    <property type="match status" value="1"/>
</dbReference>
<evidence type="ECO:0000256" key="8">
    <source>
        <dbReference type="RuleBase" id="RU000682"/>
    </source>
</evidence>
<feature type="compositionally biased region" description="Low complexity" evidence="9">
    <location>
        <begin position="435"/>
        <end position="452"/>
    </location>
</feature>
<accession>A0A9N9ML40</accession>
<dbReference type="PROSITE" id="PS50071">
    <property type="entry name" value="HOMEOBOX_2"/>
    <property type="match status" value="1"/>
</dbReference>
<dbReference type="FunFam" id="1.10.10.60:FF:000166">
    <property type="entry name" value="homeobox protein Hox-C11"/>
    <property type="match status" value="1"/>
</dbReference>
<dbReference type="GO" id="GO:0000978">
    <property type="term" value="F:RNA polymerase II cis-regulatory region sequence-specific DNA binding"/>
    <property type="evidence" value="ECO:0007669"/>
    <property type="project" value="TreeGrafter"/>
</dbReference>
<dbReference type="InterPro" id="IPR017970">
    <property type="entry name" value="Homeobox_CS"/>
</dbReference>
<keyword evidence="6 7" id="KW-0539">Nucleus</keyword>
<feature type="domain" description="Homeobox" evidence="10">
    <location>
        <begin position="373"/>
        <end position="433"/>
    </location>
</feature>
<sequence length="482" mass="53126">MMNGGLYEESPPPAPQSAATPSGTSGMTSPPAAAPPAATTSATSSSSPASVTSNSGSVGPLHIPAKRLTTGGYGECSDGSVIRHGQNHWSYSPSENHTAFEPSINHQYSNPTYYNLPSDPNGSRDHKPPLPFWSPAATASSATPEYKYNRGNDPSVSSSCHQSFGTSGWCNVYNSPYPSATRHHVDGPYLTPTDDRGRVALDSGFPHHDRGYGLGNYGAPEPVPSTPYPPPVVLTTQDENNKINITCILAGESSSTNSSEPNIRQSDLLTLRINKIKLLNFYSSHFQINNLNKQKTENQQFFLSSKNRLNRNFTIRNSGWNDELSIIANSKLVILTGWNSISQLRMCASSLGSMGVSVPCGGSTNPLEWTGQVTVRKKRKPYSKFQTLELEKEFLFNAYVSKQKRWELARNLNLTERQVKIWFQNRRMKNKKNSQRQATQQQNNNNSATNNQNHHHHPAHLHAQHHVVNHHVSANGGLKHHQ</sequence>
<feature type="region of interest" description="Disordered" evidence="9">
    <location>
        <begin position="1"/>
        <end position="63"/>
    </location>
</feature>
<reference evidence="11" key="1">
    <citation type="submission" date="2022-01" db="EMBL/GenBank/DDBJ databases">
        <authorList>
            <person name="King R."/>
        </authorList>
    </citation>
    <scope>NUCLEOTIDE SEQUENCE</scope>
</reference>
<comment type="similarity">
    <text evidence="2">Belongs to the Abd-B homeobox family.</text>
</comment>
<feature type="compositionally biased region" description="Low complexity" evidence="9">
    <location>
        <begin position="16"/>
        <end position="53"/>
    </location>
</feature>
<organism evidence="11 12">
    <name type="scientific">Ceutorhynchus assimilis</name>
    <name type="common">cabbage seed weevil</name>
    <dbReference type="NCBI Taxonomy" id="467358"/>
    <lineage>
        <taxon>Eukaryota</taxon>
        <taxon>Metazoa</taxon>
        <taxon>Ecdysozoa</taxon>
        <taxon>Arthropoda</taxon>
        <taxon>Hexapoda</taxon>
        <taxon>Insecta</taxon>
        <taxon>Pterygota</taxon>
        <taxon>Neoptera</taxon>
        <taxon>Endopterygota</taxon>
        <taxon>Coleoptera</taxon>
        <taxon>Polyphaga</taxon>
        <taxon>Cucujiformia</taxon>
        <taxon>Curculionidae</taxon>
        <taxon>Ceutorhynchinae</taxon>
        <taxon>Ceutorhynchus</taxon>
    </lineage>
</organism>
<dbReference type="SUPFAM" id="SSF46689">
    <property type="entry name" value="Homeodomain-like"/>
    <property type="match status" value="1"/>
</dbReference>
<evidence type="ECO:0000256" key="4">
    <source>
        <dbReference type="ARBA" id="ARBA00023125"/>
    </source>
</evidence>
<keyword evidence="12" id="KW-1185">Reference proteome</keyword>
<feature type="region of interest" description="Disordered" evidence="9">
    <location>
        <begin position="425"/>
        <end position="460"/>
    </location>
</feature>